<proteinExistence type="predicted"/>
<dbReference type="Proteomes" id="UP000298111">
    <property type="component" value="Unassembled WGS sequence"/>
</dbReference>
<protein>
    <recommendedName>
        <fullName evidence="5">TPM domain-containing protein</fullName>
    </recommendedName>
</protein>
<keyword evidence="2" id="KW-0472">Membrane</keyword>
<evidence type="ECO:0008006" key="5">
    <source>
        <dbReference type="Google" id="ProtNLM"/>
    </source>
</evidence>
<keyword evidence="2" id="KW-1133">Transmembrane helix</keyword>
<dbReference type="AlphaFoldDB" id="A0A8H1QQ34"/>
<sequence length="463" mass="48492">MRTARCAPRPVPHVRLPRLFVLLGAVAATLLLTAAAGGGPRAVHGIDDAARTLRDGPVYVDPRARDVLPRSSAEALSDKIERAGKPVFVVVLPATGEFDRATVIQDLRAETGITGVYAVALGDRFDARADSRVMSPRAVRNLSGAVGRAHPGDPRAALTDFTDQALDQARGSAPDSWEGASRGTGGGVVAVVTLGALVLLAAASAFLVSRRGRRRREQQERAALERLRPVVDEDITAFGEELSRIGFDPRGPDATEPAREDYTRALDAYEEAKSTMSAARHPGEVRRVSEALERGRFDLATLDARLKGEPLPERRPPCFFDPRHGPSVKDVRWTPPDGGTERSVPVCAADATRLADGEEPLTRQVGTATGPRPYWDAGPVLAPWAAGYFGGGLLPGMLMGTVLGSSLFAPFGYGDPGGDFDGGDFSGGDFSGGDFDSRDFGGGFGDGGGFGGGGGDFGGGGGF</sequence>
<dbReference type="GeneID" id="75182197"/>
<name>A0A8H1QQ34_9ACTN</name>
<feature type="transmembrane region" description="Helical" evidence="2">
    <location>
        <begin position="188"/>
        <end position="208"/>
    </location>
</feature>
<dbReference type="EMBL" id="RCIY01000090">
    <property type="protein sequence ID" value="TGG77668.1"/>
    <property type="molecule type" value="Genomic_DNA"/>
</dbReference>
<evidence type="ECO:0000256" key="1">
    <source>
        <dbReference type="SAM" id="MobiDB-lite"/>
    </source>
</evidence>
<organism evidence="3 4">
    <name type="scientific">Streptomyces albus</name>
    <dbReference type="NCBI Taxonomy" id="1888"/>
    <lineage>
        <taxon>Bacteria</taxon>
        <taxon>Bacillati</taxon>
        <taxon>Actinomycetota</taxon>
        <taxon>Actinomycetes</taxon>
        <taxon>Kitasatosporales</taxon>
        <taxon>Streptomycetaceae</taxon>
        <taxon>Streptomyces</taxon>
    </lineage>
</organism>
<accession>A0A8H1QQ34</accession>
<dbReference type="RefSeq" id="WP_107047740.1">
    <property type="nucleotide sequence ID" value="NZ_CP103060.1"/>
</dbReference>
<feature type="compositionally biased region" description="Basic and acidic residues" evidence="1">
    <location>
        <begin position="308"/>
        <end position="332"/>
    </location>
</feature>
<evidence type="ECO:0000313" key="3">
    <source>
        <dbReference type="EMBL" id="TGG77668.1"/>
    </source>
</evidence>
<reference evidence="3 4" key="1">
    <citation type="submission" date="2018-10" db="EMBL/GenBank/DDBJ databases">
        <title>Isolation of pseudouridimycin from Streptomyces albus DSM 40763.</title>
        <authorList>
            <person name="Rosenqvist P."/>
            <person name="Metsae-Ketelae M."/>
            <person name="Virta P."/>
        </authorList>
    </citation>
    <scope>NUCLEOTIDE SEQUENCE [LARGE SCALE GENOMIC DNA]</scope>
    <source>
        <strain evidence="3 4">DSM 40763</strain>
    </source>
</reference>
<evidence type="ECO:0000313" key="4">
    <source>
        <dbReference type="Proteomes" id="UP000298111"/>
    </source>
</evidence>
<comment type="caution">
    <text evidence="3">The sequence shown here is derived from an EMBL/GenBank/DDBJ whole genome shotgun (WGS) entry which is preliminary data.</text>
</comment>
<feature type="region of interest" description="Disordered" evidence="1">
    <location>
        <begin position="308"/>
        <end position="343"/>
    </location>
</feature>
<gene>
    <name evidence="3" type="ORF">D8771_26700</name>
</gene>
<evidence type="ECO:0000256" key="2">
    <source>
        <dbReference type="SAM" id="Phobius"/>
    </source>
</evidence>
<keyword evidence="2" id="KW-0812">Transmembrane</keyword>